<evidence type="ECO:0000313" key="1">
    <source>
        <dbReference type="EMBL" id="MBX09441.1"/>
    </source>
</evidence>
<dbReference type="AlphaFoldDB" id="A0A2P2KUQ0"/>
<protein>
    <submittedName>
        <fullName evidence="1">Uncharacterized protein</fullName>
    </submittedName>
</protein>
<proteinExistence type="predicted"/>
<name>A0A2P2KUQ0_RHIMU</name>
<reference evidence="1" key="1">
    <citation type="submission" date="2018-02" db="EMBL/GenBank/DDBJ databases">
        <title>Rhizophora mucronata_Transcriptome.</title>
        <authorList>
            <person name="Meera S.P."/>
            <person name="Sreeshan A."/>
            <person name="Augustine A."/>
        </authorList>
    </citation>
    <scope>NUCLEOTIDE SEQUENCE</scope>
    <source>
        <tissue evidence="1">Leaf</tissue>
    </source>
</reference>
<organism evidence="1">
    <name type="scientific">Rhizophora mucronata</name>
    <name type="common">Asiatic mangrove</name>
    <dbReference type="NCBI Taxonomy" id="61149"/>
    <lineage>
        <taxon>Eukaryota</taxon>
        <taxon>Viridiplantae</taxon>
        <taxon>Streptophyta</taxon>
        <taxon>Embryophyta</taxon>
        <taxon>Tracheophyta</taxon>
        <taxon>Spermatophyta</taxon>
        <taxon>Magnoliopsida</taxon>
        <taxon>eudicotyledons</taxon>
        <taxon>Gunneridae</taxon>
        <taxon>Pentapetalae</taxon>
        <taxon>rosids</taxon>
        <taxon>fabids</taxon>
        <taxon>Malpighiales</taxon>
        <taxon>Rhizophoraceae</taxon>
        <taxon>Rhizophora</taxon>
    </lineage>
</organism>
<dbReference type="EMBL" id="GGEC01028957">
    <property type="protein sequence ID" value="MBX09441.1"/>
    <property type="molecule type" value="Transcribed_RNA"/>
</dbReference>
<sequence length="28" mass="3365">MNIIHGGIQRRLRLQIVGKLLLSFFFFF</sequence>
<accession>A0A2P2KUQ0</accession>